<reference evidence="2" key="1">
    <citation type="journal article" date="2017" name="Cell">
        <title>Insights into land plant evolution garnered from the Marchantia polymorpha genome.</title>
        <authorList>
            <person name="Bowman J.L."/>
            <person name="Kohchi T."/>
            <person name="Yamato K.T."/>
            <person name="Jenkins J."/>
            <person name="Shu S."/>
            <person name="Ishizaki K."/>
            <person name="Yamaoka S."/>
            <person name="Nishihama R."/>
            <person name="Nakamura Y."/>
            <person name="Berger F."/>
            <person name="Adam C."/>
            <person name="Aki S.S."/>
            <person name="Althoff F."/>
            <person name="Araki T."/>
            <person name="Arteaga-Vazquez M.A."/>
            <person name="Balasubrmanian S."/>
            <person name="Barry K."/>
            <person name="Bauer D."/>
            <person name="Boehm C.R."/>
            <person name="Briginshaw L."/>
            <person name="Caballero-Perez J."/>
            <person name="Catarino B."/>
            <person name="Chen F."/>
            <person name="Chiyoda S."/>
            <person name="Chovatia M."/>
            <person name="Davies K.M."/>
            <person name="Delmans M."/>
            <person name="Demura T."/>
            <person name="Dierschke T."/>
            <person name="Dolan L."/>
            <person name="Dorantes-Acosta A.E."/>
            <person name="Eklund D.M."/>
            <person name="Florent S.N."/>
            <person name="Flores-Sandoval E."/>
            <person name="Fujiyama A."/>
            <person name="Fukuzawa H."/>
            <person name="Galik B."/>
            <person name="Grimanelli D."/>
            <person name="Grimwood J."/>
            <person name="Grossniklaus U."/>
            <person name="Hamada T."/>
            <person name="Haseloff J."/>
            <person name="Hetherington A.J."/>
            <person name="Higo A."/>
            <person name="Hirakawa Y."/>
            <person name="Hundley H.N."/>
            <person name="Ikeda Y."/>
            <person name="Inoue K."/>
            <person name="Inoue S.I."/>
            <person name="Ishida S."/>
            <person name="Jia Q."/>
            <person name="Kakita M."/>
            <person name="Kanazawa T."/>
            <person name="Kawai Y."/>
            <person name="Kawashima T."/>
            <person name="Kennedy M."/>
            <person name="Kinose K."/>
            <person name="Kinoshita T."/>
            <person name="Kohara Y."/>
            <person name="Koide E."/>
            <person name="Komatsu K."/>
            <person name="Kopischke S."/>
            <person name="Kubo M."/>
            <person name="Kyozuka J."/>
            <person name="Lagercrantz U."/>
            <person name="Lin S.S."/>
            <person name="Lindquist E."/>
            <person name="Lipzen A.M."/>
            <person name="Lu C.W."/>
            <person name="De Luna E."/>
            <person name="Martienssen R.A."/>
            <person name="Minamino N."/>
            <person name="Mizutani M."/>
            <person name="Mizutani M."/>
            <person name="Mochizuki N."/>
            <person name="Monte I."/>
            <person name="Mosher R."/>
            <person name="Nagasaki H."/>
            <person name="Nakagami H."/>
            <person name="Naramoto S."/>
            <person name="Nishitani K."/>
            <person name="Ohtani M."/>
            <person name="Okamoto T."/>
            <person name="Okumura M."/>
            <person name="Phillips J."/>
            <person name="Pollak B."/>
            <person name="Reinders A."/>
            <person name="Rovekamp M."/>
            <person name="Sano R."/>
            <person name="Sawa S."/>
            <person name="Schmid M.W."/>
            <person name="Shirakawa M."/>
            <person name="Solano R."/>
            <person name="Spunde A."/>
            <person name="Suetsugu N."/>
            <person name="Sugano S."/>
            <person name="Sugiyama A."/>
            <person name="Sun R."/>
            <person name="Suzuki Y."/>
            <person name="Takenaka M."/>
            <person name="Takezawa D."/>
            <person name="Tomogane H."/>
            <person name="Tsuzuki M."/>
            <person name="Ueda T."/>
            <person name="Umeda M."/>
            <person name="Ward J.M."/>
            <person name="Watanabe Y."/>
            <person name="Yazaki K."/>
            <person name="Yokoyama R."/>
            <person name="Yoshitake Y."/>
            <person name="Yotsui I."/>
            <person name="Zachgo S."/>
            <person name="Schmutz J."/>
        </authorList>
    </citation>
    <scope>NUCLEOTIDE SEQUENCE [LARGE SCALE GENOMIC DNA]</scope>
    <source>
        <strain evidence="2">Tak-1</strain>
    </source>
</reference>
<organism evidence="1 2">
    <name type="scientific">Marchantia polymorpha</name>
    <name type="common">Common liverwort</name>
    <name type="synonym">Marchantia aquatica</name>
    <dbReference type="NCBI Taxonomy" id="3197"/>
    <lineage>
        <taxon>Eukaryota</taxon>
        <taxon>Viridiplantae</taxon>
        <taxon>Streptophyta</taxon>
        <taxon>Embryophyta</taxon>
        <taxon>Marchantiophyta</taxon>
        <taxon>Marchantiopsida</taxon>
        <taxon>Marchantiidae</taxon>
        <taxon>Marchantiales</taxon>
        <taxon>Marchantiaceae</taxon>
        <taxon>Marchantia</taxon>
    </lineage>
</organism>
<dbReference type="Proteomes" id="UP000244005">
    <property type="component" value="Unassembled WGS sequence"/>
</dbReference>
<keyword evidence="2" id="KW-1185">Reference proteome</keyword>
<proteinExistence type="predicted"/>
<dbReference type="Gramene" id="Mp1g18690.1">
    <property type="protein sequence ID" value="Mp1g18690.1.cds1"/>
    <property type="gene ID" value="Mp1g18690"/>
</dbReference>
<evidence type="ECO:0000313" key="1">
    <source>
        <dbReference type="EMBL" id="PTQ50176.1"/>
    </source>
</evidence>
<protein>
    <submittedName>
        <fullName evidence="1">Uncharacterized protein</fullName>
    </submittedName>
</protein>
<gene>
    <name evidence="1" type="ORF">MARPO_0001s0207</name>
</gene>
<accession>A0A2R6XVR6</accession>
<dbReference type="AlphaFoldDB" id="A0A2R6XVR6"/>
<name>A0A2R6XVR6_MARPO</name>
<dbReference type="EMBL" id="KZ772673">
    <property type="protein sequence ID" value="PTQ50176.1"/>
    <property type="molecule type" value="Genomic_DNA"/>
</dbReference>
<evidence type="ECO:0000313" key="2">
    <source>
        <dbReference type="Proteomes" id="UP000244005"/>
    </source>
</evidence>
<sequence length="91" mass="10367">MVKVLPVSLAPEQSPLEASFRHHNRKPTPMTARFVGCDYCQIICPRHGPYRHNLRLLPGIGFRVSPALSQEPMSHKIPRKIRSVLSKCLLR</sequence>